<dbReference type="SUPFAM" id="SSF143602">
    <property type="entry name" value="STIV B116-like"/>
    <property type="match status" value="1"/>
</dbReference>
<dbReference type="InterPro" id="IPR015055">
    <property type="entry name" value="STIV_B116-like"/>
</dbReference>
<accession>A0A4R6UCK7</accession>
<dbReference type="Proteomes" id="UP000295510">
    <property type="component" value="Unassembled WGS sequence"/>
</dbReference>
<sequence length="123" mass="13743">MSTGSNPSFPSSHSPSEARRWLINSPILTAWGLWRFVGPLSLEEARQWAAQGFESAIGHASTAEWLSQLLGHNVPTRRITISMNMGDEALVVRLLRRLPEGSVLTAHELRTVPYELGLLRRIE</sequence>
<dbReference type="EMBL" id="SNYL01000003">
    <property type="protein sequence ID" value="TDQ44391.1"/>
    <property type="molecule type" value="Genomic_DNA"/>
</dbReference>
<name>A0A4R6UCK7_9BURK</name>
<dbReference type="OrthoDB" id="1909530at2"/>
<comment type="caution">
    <text evidence="1">The sequence shown here is derived from an EMBL/GenBank/DDBJ whole genome shotgun (WGS) entry which is preliminary data.</text>
</comment>
<keyword evidence="2" id="KW-1185">Reference proteome</keyword>
<proteinExistence type="predicted"/>
<evidence type="ECO:0000313" key="1">
    <source>
        <dbReference type="EMBL" id="TDQ44391.1"/>
    </source>
</evidence>
<dbReference type="Gene3D" id="3.40.50.11170">
    <property type="entry name" value="Uncharacterised protein PF08960, DUF1874"/>
    <property type="match status" value="1"/>
</dbReference>
<dbReference type="InterPro" id="IPR037236">
    <property type="entry name" value="STIV_B116-like_sf"/>
</dbReference>
<protein>
    <submittedName>
        <fullName evidence="1">Uncharacterized protein DUF1874</fullName>
    </submittedName>
</protein>
<organism evidence="1 2">
    <name type="scientific">Tepidicella xavieri</name>
    <dbReference type="NCBI Taxonomy" id="360241"/>
    <lineage>
        <taxon>Bacteria</taxon>
        <taxon>Pseudomonadati</taxon>
        <taxon>Pseudomonadota</taxon>
        <taxon>Betaproteobacteria</taxon>
        <taxon>Burkholderiales</taxon>
        <taxon>Tepidicella</taxon>
    </lineage>
</organism>
<dbReference type="RefSeq" id="WP_133595992.1">
    <property type="nucleotide sequence ID" value="NZ_SNYL01000003.1"/>
</dbReference>
<reference evidence="1 2" key="1">
    <citation type="submission" date="2019-03" db="EMBL/GenBank/DDBJ databases">
        <title>Genomic Encyclopedia of Type Strains, Phase IV (KMG-IV): sequencing the most valuable type-strain genomes for metagenomic binning, comparative biology and taxonomic classification.</title>
        <authorList>
            <person name="Goeker M."/>
        </authorList>
    </citation>
    <scope>NUCLEOTIDE SEQUENCE [LARGE SCALE GENOMIC DNA]</scope>
    <source>
        <strain evidence="1 2">DSM 19605</strain>
    </source>
</reference>
<gene>
    <name evidence="1" type="ORF">DFR43_103135</name>
</gene>
<dbReference type="AlphaFoldDB" id="A0A4R6UCK7"/>
<dbReference type="Pfam" id="PF08960">
    <property type="entry name" value="STIV_B116-like"/>
    <property type="match status" value="1"/>
</dbReference>
<evidence type="ECO:0000313" key="2">
    <source>
        <dbReference type="Proteomes" id="UP000295510"/>
    </source>
</evidence>